<dbReference type="OrthoDB" id="5647782at2"/>
<feature type="chain" id="PRO_5009744115" evidence="1">
    <location>
        <begin position="22"/>
        <end position="249"/>
    </location>
</feature>
<reference evidence="2 3" key="1">
    <citation type="submission" date="2014-06" db="EMBL/GenBank/DDBJ databases">
        <authorList>
            <person name="Urmite Genomes Urmite Genomes"/>
        </authorList>
    </citation>
    <scope>NUCLEOTIDE SEQUENCE [LARGE SCALE GENOMIC DNA]</scope>
</reference>
<dbReference type="Gene3D" id="2.40.160.20">
    <property type="match status" value="1"/>
</dbReference>
<name>A0A078KYY3_9GAMM</name>
<dbReference type="SUPFAM" id="SSF103515">
    <property type="entry name" value="Autotransporter"/>
    <property type="match status" value="1"/>
</dbReference>
<dbReference type="STRING" id="1034943.BN59_02458"/>
<organism evidence="2 3">
    <name type="scientific">Legionella massiliensis</name>
    <dbReference type="NCBI Taxonomy" id="1034943"/>
    <lineage>
        <taxon>Bacteria</taxon>
        <taxon>Pseudomonadati</taxon>
        <taxon>Pseudomonadota</taxon>
        <taxon>Gammaproteobacteria</taxon>
        <taxon>Legionellales</taxon>
        <taxon>Legionellaceae</taxon>
        <taxon>Legionella</taxon>
    </lineage>
</organism>
<keyword evidence="3" id="KW-1185">Reference proteome</keyword>
<dbReference type="AlphaFoldDB" id="A0A078KYY3"/>
<sequence>MKTKQIYIASLVTLASSSLFAGTMGPVATPSSWSPVATLSLGPAWYNNNKSQTVAFDEGISKRFTGGNSDKAVFSGEIFLGMQGTLIDQLIGEFGVAFAANSKMDFSGRVWDFDDSQFSNYKYRYNVQHARIGLKGKLIGDLGYMVQPYVSASIDAGFNRAKHFTLTTLIPEAVAFPGFQSNSTTTVAYTLGAGIQRALTTHWRAGVGYEFASLGTSKLGIAPGQAVGSGLKSKNLYTNELQFSISYVA</sequence>
<dbReference type="EMBL" id="CCSB01000003">
    <property type="protein sequence ID" value="CDZ78151.1"/>
    <property type="molecule type" value="Genomic_DNA"/>
</dbReference>
<feature type="signal peptide" evidence="1">
    <location>
        <begin position="1"/>
        <end position="21"/>
    </location>
</feature>
<dbReference type="Proteomes" id="UP000044071">
    <property type="component" value="Unassembled WGS sequence"/>
</dbReference>
<evidence type="ECO:0000313" key="2">
    <source>
        <dbReference type="EMBL" id="CDZ78151.1"/>
    </source>
</evidence>
<accession>A0A078KYY3</accession>
<dbReference type="InterPro" id="IPR036709">
    <property type="entry name" value="Autotransporte_beta_dom_sf"/>
</dbReference>
<dbReference type="RefSeq" id="WP_043874690.1">
    <property type="nucleotide sequence ID" value="NZ_CCVW01000003.1"/>
</dbReference>
<protein>
    <submittedName>
        <fullName evidence="2">Opacity protein antigens</fullName>
    </submittedName>
</protein>
<proteinExistence type="predicted"/>
<evidence type="ECO:0000313" key="3">
    <source>
        <dbReference type="Proteomes" id="UP000044071"/>
    </source>
</evidence>
<gene>
    <name evidence="2" type="ORF">BN59_02458</name>
</gene>
<evidence type="ECO:0000256" key="1">
    <source>
        <dbReference type="SAM" id="SignalP"/>
    </source>
</evidence>
<dbReference type="eggNOG" id="COG3637">
    <property type="taxonomic scope" value="Bacteria"/>
</dbReference>
<keyword evidence="1" id="KW-0732">Signal</keyword>